<reference evidence="1 2" key="1">
    <citation type="journal article" date="2012" name="Science">
        <title>The Paleozoic origin of enzymatic lignin decomposition reconstructed from 31 fungal genomes.</title>
        <authorList>
            <person name="Floudas D."/>
            <person name="Binder M."/>
            <person name="Riley R."/>
            <person name="Barry K."/>
            <person name="Blanchette R.A."/>
            <person name="Henrissat B."/>
            <person name="Martinez A.T."/>
            <person name="Otillar R."/>
            <person name="Spatafora J.W."/>
            <person name="Yadav J.S."/>
            <person name="Aerts A."/>
            <person name="Benoit I."/>
            <person name="Boyd A."/>
            <person name="Carlson A."/>
            <person name="Copeland A."/>
            <person name="Coutinho P.M."/>
            <person name="de Vries R.P."/>
            <person name="Ferreira P."/>
            <person name="Findley K."/>
            <person name="Foster B."/>
            <person name="Gaskell J."/>
            <person name="Glotzer D."/>
            <person name="Gorecki P."/>
            <person name="Heitman J."/>
            <person name="Hesse C."/>
            <person name="Hori C."/>
            <person name="Igarashi K."/>
            <person name="Jurgens J.A."/>
            <person name="Kallen N."/>
            <person name="Kersten P."/>
            <person name="Kohler A."/>
            <person name="Kuees U."/>
            <person name="Kumar T.K.A."/>
            <person name="Kuo A."/>
            <person name="LaButti K."/>
            <person name="Larrondo L.F."/>
            <person name="Lindquist E."/>
            <person name="Ling A."/>
            <person name="Lombard V."/>
            <person name="Lucas S."/>
            <person name="Lundell T."/>
            <person name="Martin R."/>
            <person name="McLaughlin D.J."/>
            <person name="Morgenstern I."/>
            <person name="Morin E."/>
            <person name="Murat C."/>
            <person name="Nagy L.G."/>
            <person name="Nolan M."/>
            <person name="Ohm R.A."/>
            <person name="Patyshakuliyeva A."/>
            <person name="Rokas A."/>
            <person name="Ruiz-Duenas F.J."/>
            <person name="Sabat G."/>
            <person name="Salamov A."/>
            <person name="Samejima M."/>
            <person name="Schmutz J."/>
            <person name="Slot J.C."/>
            <person name="St John F."/>
            <person name="Stenlid J."/>
            <person name="Sun H."/>
            <person name="Sun S."/>
            <person name="Syed K."/>
            <person name="Tsang A."/>
            <person name="Wiebenga A."/>
            <person name="Young D."/>
            <person name="Pisabarro A."/>
            <person name="Eastwood D.C."/>
            <person name="Martin F."/>
            <person name="Cullen D."/>
            <person name="Grigoriev I.V."/>
            <person name="Hibbett D.S."/>
        </authorList>
    </citation>
    <scope>NUCLEOTIDE SEQUENCE [LARGE SCALE GENOMIC DNA]</scope>
    <source>
        <strain evidence="1 2">ATCC 11539</strain>
    </source>
</reference>
<dbReference type="RefSeq" id="XP_007866556.1">
    <property type="nucleotide sequence ID" value="XM_007868365.1"/>
</dbReference>
<dbReference type="eggNOG" id="ENOG502SSWF">
    <property type="taxonomic scope" value="Eukaryota"/>
</dbReference>
<dbReference type="KEGG" id="gtr:GLOTRDRAFT_121554"/>
<accession>S7RR79</accession>
<dbReference type="AlphaFoldDB" id="S7RR79"/>
<dbReference type="OrthoDB" id="3197409at2759"/>
<dbReference type="OMA" id="VTHNHAS"/>
<sequence>MASQVPDLESWAQSHIAALWESTEEDAFHGAFDSCFASNAETLINHEIVSLDKAKSDLLSTRFAAQSAKVEWQDISSLPKEGDDKVGIVAGFFNVTRKMKLRIRAAPAQRHTQVTFSAKIDHDSSVAGDSGDNRRIIHLWQTRVDKAAPINLARPHPPATD</sequence>
<keyword evidence="2" id="KW-1185">Reference proteome</keyword>
<evidence type="ECO:0008006" key="3">
    <source>
        <dbReference type="Google" id="ProtNLM"/>
    </source>
</evidence>
<organism evidence="1 2">
    <name type="scientific">Gloeophyllum trabeum (strain ATCC 11539 / FP-39264 / Madison 617)</name>
    <name type="common">Brown rot fungus</name>
    <dbReference type="NCBI Taxonomy" id="670483"/>
    <lineage>
        <taxon>Eukaryota</taxon>
        <taxon>Fungi</taxon>
        <taxon>Dikarya</taxon>
        <taxon>Basidiomycota</taxon>
        <taxon>Agaricomycotina</taxon>
        <taxon>Agaricomycetes</taxon>
        <taxon>Gloeophyllales</taxon>
        <taxon>Gloeophyllaceae</taxon>
        <taxon>Gloeophyllum</taxon>
    </lineage>
</organism>
<evidence type="ECO:0000313" key="1">
    <source>
        <dbReference type="EMBL" id="EPQ55434.1"/>
    </source>
</evidence>
<dbReference type="Proteomes" id="UP000030669">
    <property type="component" value="Unassembled WGS sequence"/>
</dbReference>
<dbReference type="EMBL" id="KB469302">
    <property type="protein sequence ID" value="EPQ55434.1"/>
    <property type="molecule type" value="Genomic_DNA"/>
</dbReference>
<dbReference type="STRING" id="670483.S7RR79"/>
<dbReference type="HOGENOM" id="CLU_110827_0_0_1"/>
<evidence type="ECO:0000313" key="2">
    <source>
        <dbReference type="Proteomes" id="UP000030669"/>
    </source>
</evidence>
<gene>
    <name evidence="1" type="ORF">GLOTRDRAFT_121554</name>
</gene>
<proteinExistence type="predicted"/>
<dbReference type="GeneID" id="19300757"/>
<name>S7RR79_GLOTA</name>
<protein>
    <recommendedName>
        <fullName evidence="3">SnoaL-like domain-containing protein</fullName>
    </recommendedName>
</protein>